<dbReference type="InterPro" id="IPR036264">
    <property type="entry name" value="Bact_exopeptidase_dim_dom"/>
</dbReference>
<dbReference type="EMBL" id="FUYE01000005">
    <property type="protein sequence ID" value="SKA92054.1"/>
    <property type="molecule type" value="Genomic_DNA"/>
</dbReference>
<proteinExistence type="predicted"/>
<sequence length="384" mass="41038">MKTLPGNVIELCQALVRIPSVNPDGDPGCDQTGELACAGYIGEFLRASGAAVELDEVEPGRPNVIGRFPTAPSADGQPKPRIVFAPHTDTVSVGGMTIEPFSGELRDGRIWGRGASDTKGPMAAMLWALHELREVIPQLPVEVHFVGFMSEESAQLGSQHFALHHGPYDFALIGEPTDLKTVYKHKGCLWADVHTTGVAVHGSIPEKGVNAIVKMAALVQALDTEFRALLKEHGGPDDLLGPSSINLGMIRGGTRSNIVADHCVLRVDMRTTPGINRAGGALALLEDFVKSQDAEAWVEPLPETFPLDTDAQNPFVQRLVECGSELTGAPWFCDAAFLAAKGTPSIAIGPGTIAQAHTKDEHIKTDDLEAGAAFFIKFLKSWQS</sequence>
<dbReference type="PANTHER" id="PTHR43808">
    <property type="entry name" value="ACETYLORNITHINE DEACETYLASE"/>
    <property type="match status" value="1"/>
</dbReference>
<dbReference type="Pfam" id="PF01546">
    <property type="entry name" value="Peptidase_M20"/>
    <property type="match status" value="1"/>
</dbReference>
<dbReference type="STRING" id="48467.SAMN02745166_01827"/>
<keyword evidence="5" id="KW-1185">Reference proteome</keyword>
<gene>
    <name evidence="4" type="ORF">SAMN02745166_01827</name>
</gene>
<dbReference type="Pfam" id="PF07687">
    <property type="entry name" value="M20_dimer"/>
    <property type="match status" value="1"/>
</dbReference>
<dbReference type="SUPFAM" id="SSF53187">
    <property type="entry name" value="Zn-dependent exopeptidases"/>
    <property type="match status" value="1"/>
</dbReference>
<dbReference type="Proteomes" id="UP000190774">
    <property type="component" value="Unassembled WGS sequence"/>
</dbReference>
<dbReference type="InterPro" id="IPR002933">
    <property type="entry name" value="Peptidase_M20"/>
</dbReference>
<dbReference type="InterPro" id="IPR011650">
    <property type="entry name" value="Peptidase_M20_dimer"/>
</dbReference>
<organism evidence="4 5">
    <name type="scientific">Prosthecobacter debontii</name>
    <dbReference type="NCBI Taxonomy" id="48467"/>
    <lineage>
        <taxon>Bacteria</taxon>
        <taxon>Pseudomonadati</taxon>
        <taxon>Verrucomicrobiota</taxon>
        <taxon>Verrucomicrobiia</taxon>
        <taxon>Verrucomicrobiales</taxon>
        <taxon>Verrucomicrobiaceae</taxon>
        <taxon>Prosthecobacter</taxon>
    </lineage>
</organism>
<accession>A0A1T4XR97</accession>
<evidence type="ECO:0000259" key="3">
    <source>
        <dbReference type="Pfam" id="PF07687"/>
    </source>
</evidence>
<dbReference type="SUPFAM" id="SSF55031">
    <property type="entry name" value="Bacterial exopeptidase dimerisation domain"/>
    <property type="match status" value="1"/>
</dbReference>
<dbReference type="RefSeq" id="WP_078813013.1">
    <property type="nucleotide sequence ID" value="NZ_FUYE01000005.1"/>
</dbReference>
<evidence type="ECO:0000313" key="5">
    <source>
        <dbReference type="Proteomes" id="UP000190774"/>
    </source>
</evidence>
<dbReference type="AlphaFoldDB" id="A0A1T4XR97"/>
<dbReference type="Gene3D" id="3.30.70.360">
    <property type="match status" value="1"/>
</dbReference>
<feature type="domain" description="Peptidase M20 dimerisation" evidence="3">
    <location>
        <begin position="183"/>
        <end position="277"/>
    </location>
</feature>
<dbReference type="Gene3D" id="3.40.630.10">
    <property type="entry name" value="Zn peptidases"/>
    <property type="match status" value="2"/>
</dbReference>
<reference evidence="5" key="1">
    <citation type="submission" date="2017-02" db="EMBL/GenBank/DDBJ databases">
        <authorList>
            <person name="Varghese N."/>
            <person name="Submissions S."/>
        </authorList>
    </citation>
    <scope>NUCLEOTIDE SEQUENCE [LARGE SCALE GENOMIC DNA]</scope>
    <source>
        <strain evidence="5">ATCC 700200</strain>
    </source>
</reference>
<dbReference type="InterPro" id="IPR050072">
    <property type="entry name" value="Peptidase_M20A"/>
</dbReference>
<keyword evidence="2" id="KW-0378">Hydrolase</keyword>
<dbReference type="OrthoDB" id="9792335at2"/>
<protein>
    <submittedName>
        <fullName evidence="4">Acetylornithine deacetylase</fullName>
    </submittedName>
</protein>
<keyword evidence="1" id="KW-0479">Metal-binding</keyword>
<dbReference type="GO" id="GO:0016787">
    <property type="term" value="F:hydrolase activity"/>
    <property type="evidence" value="ECO:0007669"/>
    <property type="project" value="UniProtKB-KW"/>
</dbReference>
<evidence type="ECO:0000256" key="1">
    <source>
        <dbReference type="ARBA" id="ARBA00022723"/>
    </source>
</evidence>
<dbReference type="CDD" id="cd08659">
    <property type="entry name" value="M20_ArgE_DapE-like"/>
    <property type="match status" value="1"/>
</dbReference>
<evidence type="ECO:0000256" key="2">
    <source>
        <dbReference type="ARBA" id="ARBA00022801"/>
    </source>
</evidence>
<name>A0A1T4XR97_9BACT</name>
<dbReference type="GO" id="GO:0046872">
    <property type="term" value="F:metal ion binding"/>
    <property type="evidence" value="ECO:0007669"/>
    <property type="project" value="UniProtKB-KW"/>
</dbReference>
<evidence type="ECO:0000313" key="4">
    <source>
        <dbReference type="EMBL" id="SKA92054.1"/>
    </source>
</evidence>